<dbReference type="HOGENOM" id="CLU_001002_1_1_1"/>
<dbReference type="Pfam" id="PF23092">
    <property type="entry name" value="Ubiquitin_6"/>
    <property type="match status" value="1"/>
</dbReference>
<feature type="compositionally biased region" description="Polar residues" evidence="8">
    <location>
        <begin position="1374"/>
        <end position="1430"/>
    </location>
</feature>
<feature type="region of interest" description="Disordered" evidence="8">
    <location>
        <begin position="1639"/>
        <end position="1684"/>
    </location>
</feature>
<dbReference type="PANTHER" id="PTHR12784:SF6">
    <property type="entry name" value="NEURON NAVIGATOR 2"/>
    <property type="match status" value="1"/>
</dbReference>
<protein>
    <recommendedName>
        <fullName evidence="6">Neuron navigator 3</fullName>
    </recommendedName>
</protein>
<dbReference type="Gene3D" id="3.40.50.300">
    <property type="entry name" value="P-loop containing nucleotide triphosphate hydrolases"/>
    <property type="match status" value="1"/>
</dbReference>
<evidence type="ECO:0000256" key="8">
    <source>
        <dbReference type="SAM" id="MobiDB-lite"/>
    </source>
</evidence>
<dbReference type="Pfam" id="PF25408">
    <property type="entry name" value="AAA_lid_NAV1"/>
    <property type="match status" value="1"/>
</dbReference>
<dbReference type="PANTHER" id="PTHR12784">
    <property type="entry name" value="STEERIN"/>
    <property type="match status" value="1"/>
</dbReference>
<name>H3CW55_TETNG</name>
<dbReference type="InterPro" id="IPR001715">
    <property type="entry name" value="CH_dom"/>
</dbReference>
<dbReference type="Pfam" id="PF00307">
    <property type="entry name" value="CH"/>
    <property type="match status" value="1"/>
</dbReference>
<evidence type="ECO:0000256" key="2">
    <source>
        <dbReference type="ARBA" id="ARBA00006255"/>
    </source>
</evidence>
<feature type="region of interest" description="Disordered" evidence="8">
    <location>
        <begin position="137"/>
        <end position="156"/>
    </location>
</feature>
<sequence>QIYTDWANHYLAKSGHKRLIKDLQTDVTDGVLLAEIIQVVANEKIGDINGCPKSRSQMIENIDACLTFLAAKGVNTQGLSAEVEIRNGRRSEQAILGLFFSLSRFELQPTPPHLPQSSHPPVSQLEQLPAAAQPLSAWDAGQRRPQAEMQSSFSFRDGSQSKLLKFSLGQKKTSRLPGPSARVSTAGSDVPSRGPIGAAGNRRSQGSKTSSQSSKGPPCGMSEHVPSSAVTAGPSTSTSAATSGSVSPPTSSSAATAIPQPSSNGKPWKSKSVSSKHAASSASAASSAMQPVKQEKDASGKAAPAGEAPKAGTQKSMLEKLKLFNSKPGAAQVERAETGSNTDPLEEDDGNVRPGTNGTSNGTACATAPPAGPSVSATASSPKMALRGIAQRTFSRALTAKKGSVKGSDKEKELRGEEPKEEGAPAAVDTDSSNKRTSKITSFIPKGGKVTKKDNSTPAHSGIPKPGGKASAVGGKASSAKEAGERPRSMRLAGGLSMHRGPLDRDRDSRHSSSTSSLASTEGRSSAAPVAGGGTTQSTASNTISVQLPQNQQHHSHPNMATVAPFMYRSQTDGEGTPNPETGSGGIGGDLSLTKNSQLSIQDLSGEDPETRRLRTVKNIADLRQNLEETMSSLRGTQVTHSTLETTFDGSVTTDISSNGGAVTHSGGGSRSILSLTSSRPSLSSWRLGQSSPRLQAGDAPSVANSYGGRVVGGQGGRYLYPGHLRRQLAARGGGLCSVDLGDRPGEDVDLEGLPLDVTGYMSDGDVLSKNITRTDDVSSGYMTDGGLGLYTRRLNRLPDTMASVRETLHRNASSGQGDGDSWDDSSSVSSGISDNIDTDDINTSSSISSYANTPAAQRKGLSTQPVTDAEKHSASSAGHQAWSGDEVKRLDSGSDTGVRMESASSWSRRNPSDLSEESDKSSSGRKIPAVSHTGSWRRGMTAQVGVTSPRTKSTSSTGSTGCKTDDIKVSEKGRRSPRANGLRRSPSDAGRSSGDEAKKQTHVLTSRTPTSTFGFKKPCPGMVAMVTASGATITSGSATLGKLPKSGGRSLTAGLKTGGLDGASALGHHDDGFLPMSARSTLQYRSLPRPSRSGAAARNGNRSSTSSIEAAVLSVTSQAKNSLSVSKVNGSALLANQTDREKGVADIDIRGGGAATVPLPGRQQVSSPTLRRLFGGKTSKQAPVTTAENMKNSTVISNPHATLNHVTTVLESPDGGVGGADSETNSPLFGVPRSEGSQTCSLCSPSQASSPGSVYSSTGPSNSLTWGTTFSSSSAQSRESTLGGHSGAGSMGYPSVSSMHTSSESIDMSLGSAGHGTHKEDTLSALGRTGSVKTGASESGPHCGRNTLPKKGLRYGPSPQLRGHEESRDWLRSHSTSGLQDSSNNSPFSPSLTSPSGTRFNFGQLASSPTSTAQMNLTGQRNNSLTNQDVPFDPCSDNRLRNSCMSLDEKTRTMSRSGSFRDGFEEVHGSSLSLVSSTSSIYSTNEEKSQSEQIRKLRRELDASQEKVSALTTQLSANAHLVAAFEQSLGNMTIRLKSLTLTAEQKDTELNDLRKTIELLKKQNAVAQAAINGVINTPETRRKQARFRQQTLETDEACLNVLSRHSSVGSNMDADAKNKKKNKKNWASFTGDKLRSSFKQAFSKKKSPKSASSHSDIEEMTDSSLPASPKLPHNGTGASGQMLRNTHSNSMCVDLGSLNVKVCLEGVDRLSECLDSEAETVMQLRSELREKEMKLTDIRLEALSSAHQLDQLREAMNRMQLEIEKLKAENDRLKVENQGSRTGSQVSISSSPPPHAHSQASGTGSGLPPHSLNLTTSESTSLDMLLDDTGGDGGMRKEGRHVKVVVSLDEDSKWTEDGRVRHFLIGCIGVSGKTKWDVLDGVVRRLFKEYITHVDPMTQLGLSSDSVEGYNIGEIHRPSSSGAAHTPELLPCGYLVGDSNTINIRLKGATSDNVDSLAFDTLIPKPMLQRYVSLLKEHRRVILSGPSGTGKTYLANQLSRHLLLMEGRPLTPHAVVTFNVDHKSGKELRQYLSGLAEQCSGVPGAGRPLVVILDNLHHVSSLGEIFNGIFNCSYQHCPYIIGTMSQATSSAPNLQLHHNFRWVLCANHMEPVKGFLGRYLRRKLIEMEISSRTRSMELVKIIDWVPRVWHHLNRFLETHSSSDVTIGPRLFLSCPMDVEGSRVWFTDLWNYSIIPYMLEAVREGLQLYGRRAAWEDPAVWVIDTYPWSATPALTEWPPLLQLRPEDVGFDGYSAPREGVRKEPPQSDSDADPLMNMLMRLKEAATSSSPQSYDSDSNSNSHQDDILDSSLESTL</sequence>
<feature type="compositionally biased region" description="Basic and acidic residues" evidence="8">
    <location>
        <begin position="964"/>
        <end position="975"/>
    </location>
</feature>
<feature type="domain" description="Calponin-homology (CH)" evidence="9">
    <location>
        <begin position="1"/>
        <end position="107"/>
    </location>
</feature>
<feature type="region of interest" description="Disordered" evidence="8">
    <location>
        <begin position="811"/>
        <end position="1010"/>
    </location>
</feature>
<dbReference type="GeneTree" id="ENSGT00940000155663"/>
<dbReference type="InterPro" id="IPR003593">
    <property type="entry name" value="AAA+_ATPase"/>
</dbReference>
<feature type="compositionally biased region" description="Basic and acidic residues" evidence="8">
    <location>
        <begin position="407"/>
        <end position="423"/>
    </location>
</feature>
<dbReference type="InterPro" id="IPR057126">
    <property type="entry name" value="NAV1-like_ubiquitin-like"/>
</dbReference>
<dbReference type="GO" id="GO:0022008">
    <property type="term" value="P:neurogenesis"/>
    <property type="evidence" value="ECO:0007669"/>
    <property type="project" value="InterPro"/>
</dbReference>
<dbReference type="SMART" id="SM00033">
    <property type="entry name" value="CH"/>
    <property type="match status" value="1"/>
</dbReference>
<dbReference type="InterPro" id="IPR057568">
    <property type="entry name" value="CortBP2_NAV1-like_AAA_lid"/>
</dbReference>
<dbReference type="FunFam" id="1.10.418.10:FF:000018">
    <property type="entry name" value="Neuron navigator 2"/>
    <property type="match status" value="1"/>
</dbReference>
<evidence type="ECO:0000256" key="3">
    <source>
        <dbReference type="ARBA" id="ARBA00023054"/>
    </source>
</evidence>
<evidence type="ECO:0000256" key="1">
    <source>
        <dbReference type="ARBA" id="ARBA00004649"/>
    </source>
</evidence>
<feature type="compositionally biased region" description="Polar residues" evidence="8">
    <location>
        <begin position="1296"/>
        <end position="1307"/>
    </location>
</feature>
<keyword evidence="3 7" id="KW-0175">Coiled coil</keyword>
<dbReference type="OMA" id="QLHHNFW"/>
<comment type="subcellular location">
    <subcellularLocation>
        <location evidence="1">Nucleus outer membrane</location>
    </subcellularLocation>
</comment>
<feature type="compositionally biased region" description="Low complexity" evidence="8">
    <location>
        <begin position="2287"/>
        <end position="2301"/>
    </location>
</feature>
<reference evidence="10" key="2">
    <citation type="submission" date="2025-08" db="UniProtKB">
        <authorList>
            <consortium name="Ensembl"/>
        </authorList>
    </citation>
    <scope>IDENTIFICATION</scope>
</reference>
<feature type="region of interest" description="Disordered" evidence="8">
    <location>
        <begin position="2252"/>
        <end position="2315"/>
    </location>
</feature>
<evidence type="ECO:0000259" key="9">
    <source>
        <dbReference type="PROSITE" id="PS50021"/>
    </source>
</evidence>
<feature type="region of interest" description="Disordered" evidence="8">
    <location>
        <begin position="1773"/>
        <end position="1816"/>
    </location>
</feature>
<reference evidence="11" key="1">
    <citation type="journal article" date="2004" name="Nature">
        <title>Genome duplication in the teleost fish Tetraodon nigroviridis reveals the early vertebrate proto-karyotype.</title>
        <authorList>
            <person name="Jaillon O."/>
            <person name="Aury J.-M."/>
            <person name="Brunet F."/>
            <person name="Petit J.-L."/>
            <person name="Stange-Thomann N."/>
            <person name="Mauceli E."/>
            <person name="Bouneau L."/>
            <person name="Fischer C."/>
            <person name="Ozouf-Costaz C."/>
            <person name="Bernot A."/>
            <person name="Nicaud S."/>
            <person name="Jaffe D."/>
            <person name="Fisher S."/>
            <person name="Lutfalla G."/>
            <person name="Dossat C."/>
            <person name="Segurens B."/>
            <person name="Dasilva C."/>
            <person name="Salanoubat M."/>
            <person name="Levy M."/>
            <person name="Boudet N."/>
            <person name="Castellano S."/>
            <person name="Anthouard V."/>
            <person name="Jubin C."/>
            <person name="Castelli V."/>
            <person name="Katinka M."/>
            <person name="Vacherie B."/>
            <person name="Biemont C."/>
            <person name="Skalli Z."/>
            <person name="Cattolico L."/>
            <person name="Poulain J."/>
            <person name="De Berardinis V."/>
            <person name="Cruaud C."/>
            <person name="Duprat S."/>
            <person name="Brottier P."/>
            <person name="Coutanceau J.-P."/>
            <person name="Gouzy J."/>
            <person name="Parra G."/>
            <person name="Lardier G."/>
            <person name="Chapple C."/>
            <person name="McKernan K.J."/>
            <person name="McEwan P."/>
            <person name="Bosak S."/>
            <person name="Kellis M."/>
            <person name="Volff J.-N."/>
            <person name="Guigo R."/>
            <person name="Zody M.C."/>
            <person name="Mesirov J."/>
            <person name="Lindblad-Toh K."/>
            <person name="Birren B."/>
            <person name="Nusbaum C."/>
            <person name="Kahn D."/>
            <person name="Robinson-Rechavi M."/>
            <person name="Laudet V."/>
            <person name="Schachter V."/>
            <person name="Quetier F."/>
            <person name="Saurin W."/>
            <person name="Scarpelli C."/>
            <person name="Wincker P."/>
            <person name="Lander E.S."/>
            <person name="Weissenbach J."/>
            <person name="Roest Crollius H."/>
        </authorList>
    </citation>
    <scope>NUCLEOTIDE SEQUENCE [LARGE SCALE GENOMIC DNA]</scope>
</reference>
<dbReference type="SMART" id="SM00382">
    <property type="entry name" value="AAA"/>
    <property type="match status" value="1"/>
</dbReference>
<dbReference type="PROSITE" id="PS50021">
    <property type="entry name" value="CH"/>
    <property type="match status" value="1"/>
</dbReference>
<keyword evidence="11" id="KW-1185">Reference proteome</keyword>
<feature type="compositionally biased region" description="Low complexity" evidence="8">
    <location>
        <begin position="202"/>
        <end position="218"/>
    </location>
</feature>
<feature type="compositionally biased region" description="Low complexity" evidence="8">
    <location>
        <begin position="270"/>
        <end position="288"/>
    </location>
</feature>
<evidence type="ECO:0000256" key="7">
    <source>
        <dbReference type="SAM" id="Coils"/>
    </source>
</evidence>
<evidence type="ECO:0000256" key="4">
    <source>
        <dbReference type="ARBA" id="ARBA00023136"/>
    </source>
</evidence>
<feature type="compositionally biased region" description="Low complexity" evidence="8">
    <location>
        <begin position="825"/>
        <end position="850"/>
    </location>
</feature>
<dbReference type="GO" id="GO:0005640">
    <property type="term" value="C:nuclear outer membrane"/>
    <property type="evidence" value="ECO:0007669"/>
    <property type="project" value="UniProtKB-SubCell"/>
</dbReference>
<evidence type="ECO:0000313" key="11">
    <source>
        <dbReference type="Proteomes" id="UP000007303"/>
    </source>
</evidence>
<keyword evidence="5" id="KW-0539">Nucleus</keyword>
<dbReference type="Proteomes" id="UP000007303">
    <property type="component" value="Unassembled WGS sequence"/>
</dbReference>
<dbReference type="Ensembl" id="ENSTNIT00000012680.1">
    <property type="protein sequence ID" value="ENSTNIP00000012489.1"/>
    <property type="gene ID" value="ENSTNIG00000009614.1"/>
</dbReference>
<dbReference type="SUPFAM" id="SSF47576">
    <property type="entry name" value="Calponin-homology domain, CH-domain"/>
    <property type="match status" value="1"/>
</dbReference>
<feature type="region of interest" description="Disordered" evidence="8">
    <location>
        <begin position="1087"/>
        <end position="1106"/>
    </location>
</feature>
<feature type="region of interest" description="Disordered" evidence="8">
    <location>
        <begin position="1216"/>
        <end position="1436"/>
    </location>
</feature>
<dbReference type="FunFam" id="3.40.50.300:FF:000316">
    <property type="entry name" value="Putative neuron navigator 3"/>
    <property type="match status" value="1"/>
</dbReference>
<feature type="compositionally biased region" description="Low complexity" evidence="8">
    <location>
        <begin position="512"/>
        <end position="526"/>
    </location>
</feature>
<feature type="compositionally biased region" description="Low complexity" evidence="8">
    <location>
        <begin position="300"/>
        <end position="312"/>
    </location>
</feature>
<feature type="compositionally biased region" description="Polar residues" evidence="8">
    <location>
        <begin position="1236"/>
        <end position="1281"/>
    </location>
</feature>
<dbReference type="InterPro" id="IPR039041">
    <property type="entry name" value="Nav/unc-53"/>
</dbReference>
<dbReference type="InterPro" id="IPR036872">
    <property type="entry name" value="CH_dom_sf"/>
</dbReference>
<comment type="similarity">
    <text evidence="2">Belongs to the Nav/unc-53 family.</text>
</comment>
<feature type="region of interest" description="Disordered" evidence="8">
    <location>
        <begin position="169"/>
        <end position="540"/>
    </location>
</feature>
<dbReference type="InParanoid" id="H3CW55"/>
<feature type="compositionally biased region" description="Low complexity" evidence="8">
    <location>
        <begin position="467"/>
        <end position="481"/>
    </location>
</feature>
<proteinExistence type="inferred from homology"/>
<organism evidence="10 11">
    <name type="scientific">Tetraodon nigroviridis</name>
    <name type="common">Spotted green pufferfish</name>
    <name type="synonym">Chelonodon nigroviridis</name>
    <dbReference type="NCBI Taxonomy" id="99883"/>
    <lineage>
        <taxon>Eukaryota</taxon>
        <taxon>Metazoa</taxon>
        <taxon>Chordata</taxon>
        <taxon>Craniata</taxon>
        <taxon>Vertebrata</taxon>
        <taxon>Euteleostomi</taxon>
        <taxon>Actinopterygii</taxon>
        <taxon>Neopterygii</taxon>
        <taxon>Teleostei</taxon>
        <taxon>Neoteleostei</taxon>
        <taxon>Acanthomorphata</taxon>
        <taxon>Eupercaria</taxon>
        <taxon>Tetraodontiformes</taxon>
        <taxon>Tetradontoidea</taxon>
        <taxon>Tetraodontidae</taxon>
        <taxon>Tetraodon</taxon>
    </lineage>
</organism>
<feature type="compositionally biased region" description="Polar residues" evidence="8">
    <location>
        <begin position="851"/>
        <end position="867"/>
    </location>
</feature>
<dbReference type="Gene3D" id="1.10.418.10">
    <property type="entry name" value="Calponin-like domain"/>
    <property type="match status" value="1"/>
</dbReference>
<feature type="compositionally biased region" description="Basic and acidic residues" evidence="8">
    <location>
        <begin position="1363"/>
        <end position="1373"/>
    </location>
</feature>
<feature type="compositionally biased region" description="Low complexity" evidence="8">
    <location>
        <begin position="948"/>
        <end position="961"/>
    </location>
</feature>
<dbReference type="STRING" id="99883.ENSTNIP00000012489"/>
<feature type="coiled-coil region" evidence="7">
    <location>
        <begin position="1488"/>
        <end position="1571"/>
    </location>
</feature>
<accession>H3CW55</accession>
<feature type="region of interest" description="Disordered" evidence="8">
    <location>
        <begin position="570"/>
        <end position="591"/>
    </location>
</feature>
<evidence type="ECO:0000256" key="5">
    <source>
        <dbReference type="ARBA" id="ARBA00023242"/>
    </source>
</evidence>
<reference evidence="10" key="3">
    <citation type="submission" date="2025-09" db="UniProtKB">
        <authorList>
            <consortium name="Ensembl"/>
        </authorList>
    </citation>
    <scope>IDENTIFICATION</scope>
</reference>
<evidence type="ECO:0000313" key="10">
    <source>
        <dbReference type="Ensembl" id="ENSTNIP00000012489.1"/>
    </source>
</evidence>
<keyword evidence="4" id="KW-0472">Membrane</keyword>
<feature type="compositionally biased region" description="Low complexity" evidence="8">
    <location>
        <begin position="226"/>
        <end position="263"/>
    </location>
</feature>
<evidence type="ECO:0000256" key="6">
    <source>
        <dbReference type="ARBA" id="ARBA00067343"/>
    </source>
</evidence>
<feature type="compositionally biased region" description="Basic and acidic residues" evidence="8">
    <location>
        <begin position="501"/>
        <end position="511"/>
    </location>
</feature>
<feature type="compositionally biased region" description="Polar residues" evidence="8">
    <location>
        <begin position="1778"/>
        <end position="1787"/>
    </location>
</feature>
<feature type="compositionally biased region" description="Polar residues" evidence="8">
    <location>
        <begin position="570"/>
        <end position="582"/>
    </location>
</feature>
<dbReference type="SUPFAM" id="SSF52540">
    <property type="entry name" value="P-loop containing nucleoside triphosphate hydrolases"/>
    <property type="match status" value="2"/>
</dbReference>
<dbReference type="InterPro" id="IPR027417">
    <property type="entry name" value="P-loop_NTPase"/>
</dbReference>